<keyword evidence="2" id="KW-1185">Reference proteome</keyword>
<comment type="caution">
    <text evidence="1">The sequence shown here is derived from an EMBL/GenBank/DDBJ whole genome shotgun (WGS) entry which is preliminary data.</text>
</comment>
<evidence type="ECO:0000313" key="2">
    <source>
        <dbReference type="Proteomes" id="UP000541444"/>
    </source>
</evidence>
<gene>
    <name evidence="1" type="ORF">GIB67_007685</name>
</gene>
<proteinExistence type="predicted"/>
<dbReference type="AlphaFoldDB" id="A0A7J7N1W3"/>
<dbReference type="Gene3D" id="3.40.50.2000">
    <property type="entry name" value="Glycogen Phosphorylase B"/>
    <property type="match status" value="1"/>
</dbReference>
<evidence type="ECO:0000313" key="1">
    <source>
        <dbReference type="EMBL" id="KAF6161044.1"/>
    </source>
</evidence>
<sequence>MSLGFEVAKENGFFEASFFSQSRSVNYIFYQVSRGIIGLRIEETVSSIPGLPPLEISELSTFVSDLEVYKVALDLYLGKFSSLDKADSVILNTFDKLGSKICFSS</sequence>
<name>A0A7J7N1W3_9MAGN</name>
<dbReference type="Proteomes" id="UP000541444">
    <property type="component" value="Unassembled WGS sequence"/>
</dbReference>
<dbReference type="EMBL" id="JACGCM010001144">
    <property type="protein sequence ID" value="KAF6161044.1"/>
    <property type="molecule type" value="Genomic_DNA"/>
</dbReference>
<protein>
    <submittedName>
        <fullName evidence="1">Uncharacterized protein</fullName>
    </submittedName>
</protein>
<organism evidence="1 2">
    <name type="scientific">Kingdonia uniflora</name>
    <dbReference type="NCBI Taxonomy" id="39325"/>
    <lineage>
        <taxon>Eukaryota</taxon>
        <taxon>Viridiplantae</taxon>
        <taxon>Streptophyta</taxon>
        <taxon>Embryophyta</taxon>
        <taxon>Tracheophyta</taxon>
        <taxon>Spermatophyta</taxon>
        <taxon>Magnoliopsida</taxon>
        <taxon>Ranunculales</taxon>
        <taxon>Circaeasteraceae</taxon>
        <taxon>Kingdonia</taxon>
    </lineage>
</organism>
<reference evidence="1 2" key="1">
    <citation type="journal article" date="2020" name="IScience">
        <title>Genome Sequencing of the Endangered Kingdonia uniflora (Circaeasteraceae, Ranunculales) Reveals Potential Mechanisms of Evolutionary Specialization.</title>
        <authorList>
            <person name="Sun Y."/>
            <person name="Deng T."/>
            <person name="Zhang A."/>
            <person name="Moore M.J."/>
            <person name="Landis J.B."/>
            <person name="Lin N."/>
            <person name="Zhang H."/>
            <person name="Zhang X."/>
            <person name="Huang J."/>
            <person name="Zhang X."/>
            <person name="Sun H."/>
            <person name="Wang H."/>
        </authorList>
    </citation>
    <scope>NUCLEOTIDE SEQUENCE [LARGE SCALE GENOMIC DNA]</scope>
    <source>
        <strain evidence="1">TB1705</strain>
        <tissue evidence="1">Leaf</tissue>
    </source>
</reference>
<accession>A0A7J7N1W3</accession>
<dbReference type="OrthoDB" id="5835829at2759"/>